<keyword evidence="3" id="KW-0479">Metal-binding</keyword>
<dbReference type="GO" id="GO:0006508">
    <property type="term" value="P:proteolysis"/>
    <property type="evidence" value="ECO:0007669"/>
    <property type="project" value="UniProtKB-KW"/>
</dbReference>
<dbReference type="AlphaFoldDB" id="A0A4Q1K133"/>
<evidence type="ECO:0000313" key="12">
    <source>
        <dbReference type="Proteomes" id="UP000290283"/>
    </source>
</evidence>
<keyword evidence="5" id="KW-0378">Hydrolase</keyword>
<dbReference type="EMBL" id="SBKO01000005">
    <property type="protein sequence ID" value="RXR17311.1"/>
    <property type="molecule type" value="Genomic_DNA"/>
</dbReference>
<evidence type="ECO:0000259" key="10">
    <source>
        <dbReference type="Pfam" id="PF05572"/>
    </source>
</evidence>
<dbReference type="PANTHER" id="PTHR47466">
    <property type="match status" value="1"/>
</dbReference>
<accession>A0A4Q1K133</accession>
<evidence type="ECO:0000256" key="8">
    <source>
        <dbReference type="ARBA" id="ARBA00023157"/>
    </source>
</evidence>
<keyword evidence="8" id="KW-1015">Disulfide bond</keyword>
<evidence type="ECO:0000256" key="3">
    <source>
        <dbReference type="ARBA" id="ARBA00022723"/>
    </source>
</evidence>
<evidence type="ECO:0000313" key="11">
    <source>
        <dbReference type="EMBL" id="RXR17311.1"/>
    </source>
</evidence>
<keyword evidence="2 11" id="KW-0645">Protease</keyword>
<evidence type="ECO:0000256" key="4">
    <source>
        <dbReference type="ARBA" id="ARBA00022729"/>
    </source>
</evidence>
<dbReference type="PROSITE" id="PS51257">
    <property type="entry name" value="PROKAR_LIPOPROTEIN"/>
    <property type="match status" value="1"/>
</dbReference>
<comment type="similarity">
    <text evidence="1">Belongs to the peptidase M43B family.</text>
</comment>
<organism evidence="11 12">
    <name type="scientific">Flavobacterium amnicola</name>
    <dbReference type="NCBI Taxonomy" id="2506422"/>
    <lineage>
        <taxon>Bacteria</taxon>
        <taxon>Pseudomonadati</taxon>
        <taxon>Bacteroidota</taxon>
        <taxon>Flavobacteriia</taxon>
        <taxon>Flavobacteriales</taxon>
        <taxon>Flavobacteriaceae</taxon>
        <taxon>Flavobacterium</taxon>
    </lineage>
</organism>
<evidence type="ECO:0000256" key="2">
    <source>
        <dbReference type="ARBA" id="ARBA00022670"/>
    </source>
</evidence>
<dbReference type="Pfam" id="PF05572">
    <property type="entry name" value="Peptidase_M43"/>
    <property type="match status" value="1"/>
</dbReference>
<feature type="domain" description="Peptidase M43 pregnancy-associated plasma-A" evidence="10">
    <location>
        <begin position="191"/>
        <end position="309"/>
    </location>
</feature>
<evidence type="ECO:0000256" key="5">
    <source>
        <dbReference type="ARBA" id="ARBA00022801"/>
    </source>
</evidence>
<protein>
    <submittedName>
        <fullName evidence="11">Zinc metalloprotease</fullName>
    </submittedName>
</protein>
<evidence type="ECO:0000256" key="1">
    <source>
        <dbReference type="ARBA" id="ARBA00008721"/>
    </source>
</evidence>
<comment type="caution">
    <text evidence="11">The sequence shown here is derived from an EMBL/GenBank/DDBJ whole genome shotgun (WGS) entry which is preliminary data.</text>
</comment>
<dbReference type="PANTHER" id="PTHR47466:SF1">
    <property type="entry name" value="METALLOPROTEASE MEP1 (AFU_ORTHOLOGUE AFUA_1G07730)-RELATED"/>
    <property type="match status" value="1"/>
</dbReference>
<dbReference type="SUPFAM" id="SSF55486">
    <property type="entry name" value="Metalloproteases ('zincins'), catalytic domain"/>
    <property type="match status" value="1"/>
</dbReference>
<proteinExistence type="inferred from homology"/>
<keyword evidence="4 9" id="KW-0732">Signal</keyword>
<dbReference type="Proteomes" id="UP000290283">
    <property type="component" value="Unassembled WGS sequence"/>
</dbReference>
<keyword evidence="6" id="KW-0862">Zinc</keyword>
<dbReference type="InterPro" id="IPR008754">
    <property type="entry name" value="Peptidase_M43"/>
</dbReference>
<evidence type="ECO:0000256" key="9">
    <source>
        <dbReference type="SAM" id="SignalP"/>
    </source>
</evidence>
<dbReference type="Gene3D" id="3.40.390.10">
    <property type="entry name" value="Collagenase (Catalytic Domain)"/>
    <property type="match status" value="1"/>
</dbReference>
<dbReference type="InterPro" id="IPR024079">
    <property type="entry name" value="MetalloPept_cat_dom_sf"/>
</dbReference>
<sequence>MKKMLLSATAALLMFSCQKDNNTTDEFTTQATNSTSTFRGCASHEVLEAQLKADPTLATRMDEIEKFTTNAIQAGRLVNGKVEIPVVFNVLYRTTAENISLSQLQSQIDVLNKDFNAANSDYNTANNPYSSVRANVGISFVLDQVIRKSTTKSSWGTRDAMKKTKQGGLDPTSPTTKLNFWVCTIGGGILGYAQFPGGSSATDGVVCDSKYVGVTSNSGSSYPYNLGRTATHEVGHWMNLRHIWGDATCGSDLVADTPVHNTANYGVPPVGHRSTCTGTPLEMYMNYMDYTDDRGMYMFSLGQKSRMDAIFVSGGARYSFGQ</sequence>
<dbReference type="CDD" id="cd04275">
    <property type="entry name" value="ZnMc_pappalysin_like"/>
    <property type="match status" value="1"/>
</dbReference>
<evidence type="ECO:0000256" key="6">
    <source>
        <dbReference type="ARBA" id="ARBA00022833"/>
    </source>
</evidence>
<keyword evidence="12" id="KW-1185">Reference proteome</keyword>
<dbReference type="GO" id="GO:0046872">
    <property type="term" value="F:metal ion binding"/>
    <property type="evidence" value="ECO:0007669"/>
    <property type="project" value="UniProtKB-KW"/>
</dbReference>
<gene>
    <name evidence="11" type="ORF">EQG63_11005</name>
</gene>
<feature type="chain" id="PRO_5020337202" evidence="9">
    <location>
        <begin position="20"/>
        <end position="322"/>
    </location>
</feature>
<dbReference type="RefSeq" id="WP_129436429.1">
    <property type="nucleotide sequence ID" value="NZ_SBKO01000005.1"/>
</dbReference>
<keyword evidence="7 11" id="KW-0482">Metalloprotease</keyword>
<reference evidence="12" key="1">
    <citation type="submission" date="2019-01" db="EMBL/GenBank/DDBJ databases">
        <title>Cytophagaceae bacterium strain CAR-16.</title>
        <authorList>
            <person name="Chen W.-M."/>
        </authorList>
    </citation>
    <scope>NUCLEOTIDE SEQUENCE [LARGE SCALE GENOMIC DNA]</scope>
    <source>
        <strain evidence="12">LLJ-11</strain>
    </source>
</reference>
<feature type="signal peptide" evidence="9">
    <location>
        <begin position="1"/>
        <end position="19"/>
    </location>
</feature>
<dbReference type="GO" id="GO:0008237">
    <property type="term" value="F:metallopeptidase activity"/>
    <property type="evidence" value="ECO:0007669"/>
    <property type="project" value="UniProtKB-KW"/>
</dbReference>
<name>A0A4Q1K133_9FLAO</name>
<evidence type="ECO:0000256" key="7">
    <source>
        <dbReference type="ARBA" id="ARBA00023049"/>
    </source>
</evidence>
<dbReference type="OrthoDB" id="6278496at2"/>